<dbReference type="EMBL" id="OZ034818">
    <property type="protein sequence ID" value="CAL1389751.1"/>
    <property type="molecule type" value="Genomic_DNA"/>
</dbReference>
<accession>A0AAV2EUM8</accession>
<name>A0AAV2EUM8_9ROSI</name>
<dbReference type="AlphaFoldDB" id="A0AAV2EUM8"/>
<gene>
    <name evidence="1" type="ORF">LTRI10_LOCUS30585</name>
</gene>
<keyword evidence="2" id="KW-1185">Reference proteome</keyword>
<protein>
    <submittedName>
        <fullName evidence="1">Uncharacterized protein</fullName>
    </submittedName>
</protein>
<evidence type="ECO:0000313" key="1">
    <source>
        <dbReference type="EMBL" id="CAL1389751.1"/>
    </source>
</evidence>
<reference evidence="1 2" key="1">
    <citation type="submission" date="2024-04" db="EMBL/GenBank/DDBJ databases">
        <authorList>
            <person name="Fracassetti M."/>
        </authorList>
    </citation>
    <scope>NUCLEOTIDE SEQUENCE [LARGE SCALE GENOMIC DNA]</scope>
</reference>
<sequence>MKGVRKNNRRERDWRRCDLRNTTPTVGMELRAGDSLNGALAYNFKRKCVAAAAEEPQLPSQRVRIQQGRQLS</sequence>
<proteinExistence type="predicted"/>
<dbReference type="Proteomes" id="UP001497516">
    <property type="component" value="Chromosome 5"/>
</dbReference>
<organism evidence="1 2">
    <name type="scientific">Linum trigynum</name>
    <dbReference type="NCBI Taxonomy" id="586398"/>
    <lineage>
        <taxon>Eukaryota</taxon>
        <taxon>Viridiplantae</taxon>
        <taxon>Streptophyta</taxon>
        <taxon>Embryophyta</taxon>
        <taxon>Tracheophyta</taxon>
        <taxon>Spermatophyta</taxon>
        <taxon>Magnoliopsida</taxon>
        <taxon>eudicotyledons</taxon>
        <taxon>Gunneridae</taxon>
        <taxon>Pentapetalae</taxon>
        <taxon>rosids</taxon>
        <taxon>fabids</taxon>
        <taxon>Malpighiales</taxon>
        <taxon>Linaceae</taxon>
        <taxon>Linum</taxon>
    </lineage>
</organism>
<evidence type="ECO:0000313" key="2">
    <source>
        <dbReference type="Proteomes" id="UP001497516"/>
    </source>
</evidence>